<dbReference type="InterPro" id="IPR051683">
    <property type="entry name" value="Enoyl-CoA_Hydratase/Isomerase"/>
</dbReference>
<dbReference type="SUPFAM" id="SSF52096">
    <property type="entry name" value="ClpP/crotonase"/>
    <property type="match status" value="1"/>
</dbReference>
<dbReference type="PANTHER" id="PTHR42964">
    <property type="entry name" value="ENOYL-COA HYDRATASE"/>
    <property type="match status" value="1"/>
</dbReference>
<sequence length="255" mass="27494">MTTHTTGPAVLTDRDGPVVRLVINRPHRRNSLTADDVGLLRDALETAAADPRTRAVVVEGTGGTLCSGMDLAELSADQQTKGGSDFFDLLRRITEVPVTVLASVDGQVLGGGVGLAAACDLVLATERSTFALPEALWGLLPCAILPFLMRRVGFQRAYAMTLSTAGVTASDARSFGLVDELEGTHGQQRRRLLGRVTKIDRPTVAEAKAYCARLAPLPDTARDHAGEVFARLLDSPVVRTRIDNFVRHQRMPWEV</sequence>
<dbReference type="AlphaFoldDB" id="A0A6G3QRI8"/>
<reference evidence="2" key="1">
    <citation type="submission" date="2020-01" db="EMBL/GenBank/DDBJ databases">
        <title>Insect and environment-associated Actinomycetes.</title>
        <authorList>
            <person name="Currrie C."/>
            <person name="Chevrette M."/>
            <person name="Carlson C."/>
            <person name="Stubbendieck R."/>
            <person name="Wendt-Pienkowski E."/>
        </authorList>
    </citation>
    <scope>NUCLEOTIDE SEQUENCE</scope>
    <source>
        <strain evidence="2">SID14436</strain>
    </source>
</reference>
<dbReference type="CDD" id="cd06558">
    <property type="entry name" value="crotonase-like"/>
    <property type="match status" value="1"/>
</dbReference>
<dbReference type="InterPro" id="IPR001753">
    <property type="entry name" value="Enoyl-CoA_hydra/iso"/>
</dbReference>
<dbReference type="PANTHER" id="PTHR42964:SF1">
    <property type="entry name" value="POLYKETIDE BIOSYNTHESIS ENOYL-COA HYDRATASE PKSH-RELATED"/>
    <property type="match status" value="1"/>
</dbReference>
<dbReference type="Gene3D" id="6.10.30.40">
    <property type="match status" value="1"/>
</dbReference>
<name>A0A6G3QRI8_9ACTN</name>
<evidence type="ECO:0000313" key="2">
    <source>
        <dbReference type="EMBL" id="NEA85965.1"/>
    </source>
</evidence>
<dbReference type="EMBL" id="JAAGMD010000214">
    <property type="protein sequence ID" value="NEA85965.1"/>
    <property type="molecule type" value="Genomic_DNA"/>
</dbReference>
<dbReference type="InterPro" id="IPR029045">
    <property type="entry name" value="ClpP/crotonase-like_dom_sf"/>
</dbReference>
<protein>
    <submittedName>
        <fullName evidence="2">Enoyl-CoA hydratase</fullName>
    </submittedName>
</protein>
<dbReference type="GO" id="GO:0003824">
    <property type="term" value="F:catalytic activity"/>
    <property type="evidence" value="ECO:0007669"/>
    <property type="project" value="UniProtKB-ARBA"/>
</dbReference>
<comment type="caution">
    <text evidence="2">The sequence shown here is derived from an EMBL/GenBank/DDBJ whole genome shotgun (WGS) entry which is preliminary data.</text>
</comment>
<organism evidence="2">
    <name type="scientific">Streptomyces sp. SID14436</name>
    <dbReference type="NCBI Taxonomy" id="2706070"/>
    <lineage>
        <taxon>Bacteria</taxon>
        <taxon>Bacillati</taxon>
        <taxon>Actinomycetota</taxon>
        <taxon>Actinomycetes</taxon>
        <taxon>Kitasatosporales</taxon>
        <taxon>Streptomycetaceae</taxon>
        <taxon>Streptomyces</taxon>
    </lineage>
</organism>
<dbReference type="Gene3D" id="3.90.226.10">
    <property type="entry name" value="2-enoyl-CoA Hydratase, Chain A, domain 1"/>
    <property type="match status" value="1"/>
</dbReference>
<dbReference type="Pfam" id="PF00378">
    <property type="entry name" value="ECH_1"/>
    <property type="match status" value="1"/>
</dbReference>
<comment type="similarity">
    <text evidence="1">Belongs to the enoyl-CoA hydratase/isomerase family.</text>
</comment>
<evidence type="ECO:0000256" key="1">
    <source>
        <dbReference type="ARBA" id="ARBA00005254"/>
    </source>
</evidence>
<dbReference type="RefSeq" id="WP_164333068.1">
    <property type="nucleotide sequence ID" value="NZ_JAAGMD010000214.1"/>
</dbReference>
<accession>A0A6G3QRI8</accession>
<proteinExistence type="inferred from homology"/>
<gene>
    <name evidence="2" type="ORF">G3I53_07885</name>
</gene>